<evidence type="ECO:0000313" key="2">
    <source>
        <dbReference type="Proteomes" id="UP000472274"/>
    </source>
</evidence>
<dbReference type="AlphaFoldDB" id="A0A674JHP8"/>
<dbReference type="InParanoid" id="A0A674JHP8"/>
<keyword evidence="2" id="KW-1185">Reference proteome</keyword>
<dbReference type="Ensembl" id="ENSTMTT00000019536.1">
    <property type="protein sequence ID" value="ENSTMTP00000018869.1"/>
    <property type="gene ID" value="ENSTMTG00000013843.1"/>
</dbReference>
<organism evidence="1 2">
    <name type="scientific">Terrapene triunguis</name>
    <name type="common">Three-toed box turtle</name>
    <dbReference type="NCBI Taxonomy" id="2587831"/>
    <lineage>
        <taxon>Eukaryota</taxon>
        <taxon>Metazoa</taxon>
        <taxon>Chordata</taxon>
        <taxon>Craniata</taxon>
        <taxon>Vertebrata</taxon>
        <taxon>Euteleostomi</taxon>
        <taxon>Archelosauria</taxon>
        <taxon>Testudinata</taxon>
        <taxon>Testudines</taxon>
        <taxon>Cryptodira</taxon>
        <taxon>Durocryptodira</taxon>
        <taxon>Testudinoidea</taxon>
        <taxon>Emydidae</taxon>
        <taxon>Terrapene</taxon>
    </lineage>
</organism>
<sequence length="72" mass="7934">MMVEIDEVLSLMSHIAAKVPSHNAVPSGVVLLVKLLEEKKTKCTILLQHIRILDHSLSITHGYLGSTHAHTK</sequence>
<dbReference type="PANTHER" id="PTHR48424:SF3">
    <property type="entry name" value="DYNEIN LIGHT CHAIN-RELATED"/>
    <property type="match status" value="1"/>
</dbReference>
<reference evidence="1" key="1">
    <citation type="submission" date="2025-08" db="UniProtKB">
        <authorList>
            <consortium name="Ensembl"/>
        </authorList>
    </citation>
    <scope>IDENTIFICATION</scope>
</reference>
<evidence type="ECO:0000313" key="1">
    <source>
        <dbReference type="Ensembl" id="ENSTMTP00000018869.1"/>
    </source>
</evidence>
<dbReference type="GeneTree" id="ENSGT00990000213388"/>
<dbReference type="Proteomes" id="UP000472274">
    <property type="component" value="Unplaced"/>
</dbReference>
<reference evidence="1" key="2">
    <citation type="submission" date="2025-09" db="UniProtKB">
        <authorList>
            <consortium name="Ensembl"/>
        </authorList>
    </citation>
    <scope>IDENTIFICATION</scope>
</reference>
<name>A0A674JHP8_9SAUR</name>
<dbReference type="PANTHER" id="PTHR48424">
    <property type="entry name" value="DYNEIN LIGHT CHAIN-RELATED"/>
    <property type="match status" value="1"/>
</dbReference>
<proteinExistence type="predicted"/>
<accession>A0A674JHP8</accession>
<protein>
    <submittedName>
        <fullName evidence="1">Uncharacterized protein</fullName>
    </submittedName>
</protein>